<dbReference type="FunFam" id="1.10.472.10:FF:000040">
    <property type="entry name" value="D6-type cyclin"/>
    <property type="match status" value="1"/>
</dbReference>
<comment type="similarity">
    <text evidence="1">Belongs to the cyclin family. Cyclin D subfamily.</text>
</comment>
<comment type="caution">
    <text evidence="8">The sequence shown here is derived from an EMBL/GenBank/DDBJ whole genome shotgun (WGS) entry which is preliminary data.</text>
</comment>
<evidence type="ECO:0000313" key="8">
    <source>
        <dbReference type="EMBL" id="KAK9266351.1"/>
    </source>
</evidence>
<evidence type="ECO:0000256" key="1">
    <source>
        <dbReference type="ARBA" id="ARBA00009065"/>
    </source>
</evidence>
<evidence type="ECO:0000256" key="3">
    <source>
        <dbReference type="ARBA" id="ARBA00023127"/>
    </source>
</evidence>
<feature type="domain" description="Cyclin C-terminal" evidence="7">
    <location>
        <begin position="149"/>
        <end position="283"/>
    </location>
</feature>
<evidence type="ECO:0000256" key="5">
    <source>
        <dbReference type="RuleBase" id="RU000383"/>
    </source>
</evidence>
<keyword evidence="9" id="KW-1185">Reference proteome</keyword>
<gene>
    <name evidence="8" type="ORF">L1049_012475</name>
</gene>
<dbReference type="InterPro" id="IPR036915">
    <property type="entry name" value="Cyclin-like_sf"/>
</dbReference>
<dbReference type="InterPro" id="IPR039361">
    <property type="entry name" value="Cyclin"/>
</dbReference>
<evidence type="ECO:0000259" key="7">
    <source>
        <dbReference type="SMART" id="SM01332"/>
    </source>
</evidence>
<reference evidence="8 9" key="1">
    <citation type="journal article" date="2024" name="Plant J.">
        <title>Genome sequences and population genomics reveal climatic adaptation and genomic divergence between two closely related sweetgum species.</title>
        <authorList>
            <person name="Xu W.Q."/>
            <person name="Ren C.Q."/>
            <person name="Zhang X.Y."/>
            <person name="Comes H.P."/>
            <person name="Liu X.H."/>
            <person name="Li Y.G."/>
            <person name="Kettle C.J."/>
            <person name="Jalonen R."/>
            <person name="Gaisberger H."/>
            <person name="Ma Y.Z."/>
            <person name="Qiu Y.X."/>
        </authorList>
    </citation>
    <scope>NUCLEOTIDE SEQUENCE [LARGE SCALE GENOMIC DNA]</scope>
    <source>
        <strain evidence="8">Hangzhou</strain>
    </source>
</reference>
<dbReference type="Gene3D" id="1.10.472.10">
    <property type="entry name" value="Cyclin-like"/>
    <property type="match status" value="2"/>
</dbReference>
<evidence type="ECO:0000256" key="2">
    <source>
        <dbReference type="ARBA" id="ARBA00022618"/>
    </source>
</evidence>
<keyword evidence="2" id="KW-0132">Cell division</keyword>
<dbReference type="Pfam" id="PF02984">
    <property type="entry name" value="Cyclin_C"/>
    <property type="match status" value="1"/>
</dbReference>
<proteinExistence type="inferred from homology"/>
<feature type="domain" description="Cyclin-like" evidence="6">
    <location>
        <begin position="56"/>
        <end position="140"/>
    </location>
</feature>
<evidence type="ECO:0000313" key="9">
    <source>
        <dbReference type="Proteomes" id="UP001415857"/>
    </source>
</evidence>
<dbReference type="CDD" id="cd20544">
    <property type="entry name" value="CYCLIN_AtCycD-like_rpt2"/>
    <property type="match status" value="1"/>
</dbReference>
<accession>A0AAP0N5X8</accession>
<dbReference type="GO" id="GO:0051301">
    <property type="term" value="P:cell division"/>
    <property type="evidence" value="ECO:0007669"/>
    <property type="project" value="UniProtKB-KW"/>
</dbReference>
<dbReference type="AlphaFoldDB" id="A0AAP0N5X8"/>
<keyword evidence="4" id="KW-0131">Cell cycle</keyword>
<evidence type="ECO:0000259" key="6">
    <source>
        <dbReference type="SMART" id="SM00385"/>
    </source>
</evidence>
<dbReference type="FunFam" id="1.10.472.10:FF:000060">
    <property type="entry name" value="D6-type cyclin"/>
    <property type="match status" value="1"/>
</dbReference>
<name>A0AAP0N5X8_LIQFO</name>
<dbReference type="InterPro" id="IPR006671">
    <property type="entry name" value="Cyclin_N"/>
</dbReference>
<sequence length="325" mass="37180">MELDLENPLTNFFQDLHSDTIPSLFFTETDHMPSGNYFLSLETEDFDATFRTEAVSLISQFSYNYDPFLSYLAVNYLDRFLSSQGMPQGKAWILRLLAVSCVSLAAKMKKTEFSVTDFQCDEGFIFDTQTVQRMEVLILGALKWRMRSITPFSFINFFLSLFKPEDPPLREALKARATEIILKAQNEIKLLEFKPSIIAASALLSASHELFPLQFPCFRKAISDCSYVNKENMLKCCNTMQDILISSYEIMLNMVSSSDTPVNVLDRHYSSSESEHTARTEDITATTTTTTAATTIIRPDRDKKRRRMGESCKDNKFHLSQIHQC</sequence>
<organism evidence="8 9">
    <name type="scientific">Liquidambar formosana</name>
    <name type="common">Formosan gum</name>
    <dbReference type="NCBI Taxonomy" id="63359"/>
    <lineage>
        <taxon>Eukaryota</taxon>
        <taxon>Viridiplantae</taxon>
        <taxon>Streptophyta</taxon>
        <taxon>Embryophyta</taxon>
        <taxon>Tracheophyta</taxon>
        <taxon>Spermatophyta</taxon>
        <taxon>Magnoliopsida</taxon>
        <taxon>eudicotyledons</taxon>
        <taxon>Gunneridae</taxon>
        <taxon>Pentapetalae</taxon>
        <taxon>Saxifragales</taxon>
        <taxon>Altingiaceae</taxon>
        <taxon>Liquidambar</taxon>
    </lineage>
</organism>
<evidence type="ECO:0000256" key="4">
    <source>
        <dbReference type="ARBA" id="ARBA00023306"/>
    </source>
</evidence>
<evidence type="ECO:0008006" key="10">
    <source>
        <dbReference type="Google" id="ProtNLM"/>
    </source>
</evidence>
<protein>
    <recommendedName>
        <fullName evidence="10">B-like cyclin</fullName>
    </recommendedName>
</protein>
<dbReference type="InterPro" id="IPR004367">
    <property type="entry name" value="Cyclin_C-dom"/>
</dbReference>
<keyword evidence="3 5" id="KW-0195">Cyclin</keyword>
<dbReference type="PANTHER" id="PTHR10177">
    <property type="entry name" value="CYCLINS"/>
    <property type="match status" value="1"/>
</dbReference>
<dbReference type="EMBL" id="JBBPBK010000171">
    <property type="protein sequence ID" value="KAK9266351.1"/>
    <property type="molecule type" value="Genomic_DNA"/>
</dbReference>
<dbReference type="Pfam" id="PF00134">
    <property type="entry name" value="Cyclin_N"/>
    <property type="match status" value="1"/>
</dbReference>
<dbReference type="InterPro" id="IPR013763">
    <property type="entry name" value="Cyclin-like_dom"/>
</dbReference>
<dbReference type="SUPFAM" id="SSF47954">
    <property type="entry name" value="Cyclin-like"/>
    <property type="match status" value="2"/>
</dbReference>
<dbReference type="SMART" id="SM01332">
    <property type="entry name" value="Cyclin_C"/>
    <property type="match status" value="1"/>
</dbReference>
<dbReference type="SMART" id="SM00385">
    <property type="entry name" value="CYCLIN"/>
    <property type="match status" value="1"/>
</dbReference>
<dbReference type="Proteomes" id="UP001415857">
    <property type="component" value="Unassembled WGS sequence"/>
</dbReference>